<evidence type="ECO:0000256" key="3">
    <source>
        <dbReference type="ARBA" id="ARBA00022795"/>
    </source>
</evidence>
<keyword evidence="5" id="KW-0282">Flagellum</keyword>
<evidence type="ECO:0000313" key="6">
    <source>
        <dbReference type="EMBL" id="MDR6333837.1"/>
    </source>
</evidence>
<accession>A0A9W6CM95</accession>
<organism evidence="5 7">
    <name type="scientific">Xanthobacter flavus</name>
    <dbReference type="NCBI Taxonomy" id="281"/>
    <lineage>
        <taxon>Bacteria</taxon>
        <taxon>Pseudomonadati</taxon>
        <taxon>Pseudomonadota</taxon>
        <taxon>Alphaproteobacteria</taxon>
        <taxon>Hyphomicrobiales</taxon>
        <taxon>Xanthobacteraceae</taxon>
        <taxon>Xanthobacter</taxon>
    </lineage>
</organism>
<comment type="function">
    <text evidence="4">Required for flagellar hook formation. May act as a scaffolding protein.</text>
</comment>
<dbReference type="GeneID" id="95760875"/>
<evidence type="ECO:0000313" key="5">
    <source>
        <dbReference type="EMBL" id="GLI20408.1"/>
    </source>
</evidence>
<evidence type="ECO:0000256" key="2">
    <source>
        <dbReference type="ARBA" id="ARBA00016013"/>
    </source>
</evidence>
<keyword evidence="8" id="KW-1185">Reference proteome</keyword>
<protein>
    <recommendedName>
        <fullName evidence="2">Basal-body rod modification protein FlgD</fullName>
    </recommendedName>
</protein>
<dbReference type="RefSeq" id="WP_237355244.1">
    <property type="nucleotide sequence ID" value="NZ_BSDO01000001.1"/>
</dbReference>
<comment type="similarity">
    <text evidence="1">Belongs to the FlgD family.</text>
</comment>
<dbReference type="GO" id="GO:0044781">
    <property type="term" value="P:bacterial-type flagellum organization"/>
    <property type="evidence" value="ECO:0007669"/>
    <property type="project" value="UniProtKB-KW"/>
</dbReference>
<comment type="caution">
    <text evidence="5">The sequence shown here is derived from an EMBL/GenBank/DDBJ whole genome shotgun (WGS) entry which is preliminary data.</text>
</comment>
<name>A0A9W6CM95_XANFL</name>
<evidence type="ECO:0000256" key="4">
    <source>
        <dbReference type="ARBA" id="ARBA00024746"/>
    </source>
</evidence>
<evidence type="ECO:0000313" key="8">
    <source>
        <dbReference type="Proteomes" id="UP001245370"/>
    </source>
</evidence>
<reference evidence="5" key="1">
    <citation type="submission" date="2022-12" db="EMBL/GenBank/DDBJ databases">
        <title>Reference genome sequencing for broad-spectrum identification of bacterial and archaeal isolates by mass spectrometry.</title>
        <authorList>
            <person name="Sekiguchi Y."/>
            <person name="Tourlousse D.M."/>
        </authorList>
    </citation>
    <scope>NUCLEOTIDE SEQUENCE</scope>
    <source>
        <strain evidence="5">301</strain>
    </source>
</reference>
<dbReference type="NCBIfam" id="NF004670">
    <property type="entry name" value="PRK06009.1"/>
    <property type="match status" value="1"/>
</dbReference>
<dbReference type="Proteomes" id="UP001144397">
    <property type="component" value="Unassembled WGS sequence"/>
</dbReference>
<gene>
    <name evidence="6" type="ORF">GGQ86_002307</name>
    <name evidence="5" type="ORF">XFLAVUS301_00820</name>
</gene>
<dbReference type="Proteomes" id="UP001245370">
    <property type="component" value="Unassembled WGS sequence"/>
</dbReference>
<keyword evidence="5" id="KW-0966">Cell projection</keyword>
<reference evidence="6 8" key="2">
    <citation type="submission" date="2023-07" db="EMBL/GenBank/DDBJ databases">
        <title>Genomic Encyclopedia of Type Strains, Phase IV (KMG-IV): sequencing the most valuable type-strain genomes for metagenomic binning, comparative biology and taxonomic classification.</title>
        <authorList>
            <person name="Goeker M."/>
        </authorList>
    </citation>
    <scope>NUCLEOTIDE SEQUENCE [LARGE SCALE GENOMIC DNA]</scope>
    <source>
        <strain evidence="6 8">DSM 338</strain>
    </source>
</reference>
<dbReference type="Pfam" id="PF03963">
    <property type="entry name" value="FlgD"/>
    <property type="match status" value="1"/>
</dbReference>
<dbReference type="AlphaFoldDB" id="A0A9W6CM95"/>
<dbReference type="EMBL" id="BSDO01000001">
    <property type="protein sequence ID" value="GLI20408.1"/>
    <property type="molecule type" value="Genomic_DNA"/>
</dbReference>
<keyword evidence="3" id="KW-1005">Bacterial flagellum biogenesis</keyword>
<keyword evidence="5" id="KW-0969">Cilium</keyword>
<dbReference type="InterPro" id="IPR005648">
    <property type="entry name" value="FlgD"/>
</dbReference>
<evidence type="ECO:0000256" key="1">
    <source>
        <dbReference type="ARBA" id="ARBA00010577"/>
    </source>
</evidence>
<evidence type="ECO:0000313" key="7">
    <source>
        <dbReference type="Proteomes" id="UP001144397"/>
    </source>
</evidence>
<sequence length="135" mass="13586">MTQVQSVASAAGAAATSKTASAGKANSIDYNAFLQLLVAQLQNQDPTQPMDSTAYMSQLASFSQVEQQVASNSKLESLLAASALQTANLALGHTVTSADGSISGKVSSVEITSDGPLAQLSNGKSLLIGPGVTVS</sequence>
<dbReference type="EMBL" id="JAVDPY010000003">
    <property type="protein sequence ID" value="MDR6333837.1"/>
    <property type="molecule type" value="Genomic_DNA"/>
</dbReference>
<proteinExistence type="inferred from homology"/>